<reference evidence="4 5" key="1">
    <citation type="submission" date="2020-03" db="EMBL/GenBank/DDBJ databases">
        <title>Propioniciclava sp. nov., isolated from Hydrophilus acuminatus.</title>
        <authorList>
            <person name="Hyun D.-W."/>
            <person name="Bae J.-W."/>
        </authorList>
    </citation>
    <scope>NUCLEOTIDE SEQUENCE [LARGE SCALE GENOMIC DNA]</scope>
    <source>
        <strain evidence="4 5">HDW11</strain>
    </source>
</reference>
<gene>
    <name evidence="4" type="ORF">G7070_04070</name>
</gene>
<name>A0A6G7Y451_9ACTN</name>
<dbReference type="EMBL" id="CP049865">
    <property type="protein sequence ID" value="QIK71600.1"/>
    <property type="molecule type" value="Genomic_DNA"/>
</dbReference>
<evidence type="ECO:0000313" key="5">
    <source>
        <dbReference type="Proteomes" id="UP000501058"/>
    </source>
</evidence>
<proteinExistence type="predicted"/>
<dbReference type="AlphaFoldDB" id="A0A6G7Y451"/>
<dbReference type="PANTHER" id="PTHR30055:SF146">
    <property type="entry name" value="HTH-TYPE TRANSCRIPTIONAL DUAL REGULATOR CECR"/>
    <property type="match status" value="1"/>
</dbReference>
<dbReference type="InterPro" id="IPR036271">
    <property type="entry name" value="Tet_transcr_reg_TetR-rel_C_sf"/>
</dbReference>
<keyword evidence="1 2" id="KW-0238">DNA-binding</keyword>
<dbReference type="Gene3D" id="1.10.357.10">
    <property type="entry name" value="Tetracycline Repressor, domain 2"/>
    <property type="match status" value="1"/>
</dbReference>
<protein>
    <submittedName>
        <fullName evidence="4">TetR/AcrR family transcriptional regulator</fullName>
    </submittedName>
</protein>
<dbReference type="RefSeq" id="WP_166232161.1">
    <property type="nucleotide sequence ID" value="NZ_CP049865.1"/>
</dbReference>
<dbReference type="Pfam" id="PF14246">
    <property type="entry name" value="TetR_C_7"/>
    <property type="match status" value="1"/>
</dbReference>
<dbReference type="Pfam" id="PF00440">
    <property type="entry name" value="TetR_N"/>
    <property type="match status" value="1"/>
</dbReference>
<sequence length="208" mass="21129">MPPTPRGRPAGAELSLRRERFLDDCEALLLAEGPAGLTVAAITRAAGASRTTLYAWFGGREGVLAALVERNADRTAALVTDALARGSGVPETLRGFARGLLAMLTGPLSVALNRAAMAEADGALAATVLAGGRHRVGPLVEAYLADQDAAGALSVPDPAGAFRALYGLVVADTQVRVLLGEPAPGPDELAALADAGVARFLTLASPRG</sequence>
<evidence type="ECO:0000313" key="4">
    <source>
        <dbReference type="EMBL" id="QIK71600.1"/>
    </source>
</evidence>
<dbReference type="PANTHER" id="PTHR30055">
    <property type="entry name" value="HTH-TYPE TRANSCRIPTIONAL REGULATOR RUTR"/>
    <property type="match status" value="1"/>
</dbReference>
<evidence type="ECO:0000256" key="1">
    <source>
        <dbReference type="ARBA" id="ARBA00023125"/>
    </source>
</evidence>
<dbReference type="InterPro" id="IPR039536">
    <property type="entry name" value="TetR_C_Proteobacteria"/>
</dbReference>
<dbReference type="InterPro" id="IPR009057">
    <property type="entry name" value="Homeodomain-like_sf"/>
</dbReference>
<feature type="domain" description="HTH tetR-type" evidence="3">
    <location>
        <begin position="15"/>
        <end position="75"/>
    </location>
</feature>
<dbReference type="Gene3D" id="1.10.10.60">
    <property type="entry name" value="Homeodomain-like"/>
    <property type="match status" value="1"/>
</dbReference>
<dbReference type="GO" id="GO:0000976">
    <property type="term" value="F:transcription cis-regulatory region binding"/>
    <property type="evidence" value="ECO:0007669"/>
    <property type="project" value="TreeGrafter"/>
</dbReference>
<accession>A0A6G7Y451</accession>
<dbReference type="InterPro" id="IPR050109">
    <property type="entry name" value="HTH-type_TetR-like_transc_reg"/>
</dbReference>
<keyword evidence="5" id="KW-1185">Reference proteome</keyword>
<dbReference type="GO" id="GO:0003700">
    <property type="term" value="F:DNA-binding transcription factor activity"/>
    <property type="evidence" value="ECO:0007669"/>
    <property type="project" value="TreeGrafter"/>
</dbReference>
<evidence type="ECO:0000259" key="3">
    <source>
        <dbReference type="PROSITE" id="PS50977"/>
    </source>
</evidence>
<dbReference type="SUPFAM" id="SSF48498">
    <property type="entry name" value="Tetracyclin repressor-like, C-terminal domain"/>
    <property type="match status" value="1"/>
</dbReference>
<dbReference type="SUPFAM" id="SSF46689">
    <property type="entry name" value="Homeodomain-like"/>
    <property type="match status" value="1"/>
</dbReference>
<evidence type="ECO:0000256" key="2">
    <source>
        <dbReference type="PROSITE-ProRule" id="PRU00335"/>
    </source>
</evidence>
<feature type="DNA-binding region" description="H-T-H motif" evidence="2">
    <location>
        <begin position="38"/>
        <end position="57"/>
    </location>
</feature>
<organism evidence="4 5">
    <name type="scientific">Propioniciclava coleopterorum</name>
    <dbReference type="NCBI Taxonomy" id="2714937"/>
    <lineage>
        <taxon>Bacteria</taxon>
        <taxon>Bacillati</taxon>
        <taxon>Actinomycetota</taxon>
        <taxon>Actinomycetes</taxon>
        <taxon>Propionibacteriales</taxon>
        <taxon>Propionibacteriaceae</taxon>
        <taxon>Propioniciclava</taxon>
    </lineage>
</organism>
<dbReference type="KEGG" id="prv:G7070_04070"/>
<dbReference type="InterPro" id="IPR001647">
    <property type="entry name" value="HTH_TetR"/>
</dbReference>
<dbReference type="Proteomes" id="UP000501058">
    <property type="component" value="Chromosome"/>
</dbReference>
<dbReference type="PROSITE" id="PS50977">
    <property type="entry name" value="HTH_TETR_2"/>
    <property type="match status" value="1"/>
</dbReference>